<accession>A0A7U7EYU1</accession>
<dbReference type="GO" id="GO:0008360">
    <property type="term" value="P:regulation of cell shape"/>
    <property type="evidence" value="ECO:0007669"/>
    <property type="project" value="UniProtKB-KW"/>
</dbReference>
<proteinExistence type="inferred from homology"/>
<organism evidence="9 10">
    <name type="scientific">Staphylococcus aureus subsp. aureus ST228</name>
    <dbReference type="NCBI Taxonomy" id="1074919"/>
    <lineage>
        <taxon>Bacteria</taxon>
        <taxon>Bacillati</taxon>
        <taxon>Bacillota</taxon>
        <taxon>Bacilli</taxon>
        <taxon>Bacillales</taxon>
        <taxon>Staphylococcaceae</taxon>
        <taxon>Staphylococcus</taxon>
    </lineage>
</organism>
<dbReference type="KEGG" id="sauq:SAI4T8_1011970"/>
<dbReference type="Pfam" id="PF04085">
    <property type="entry name" value="MreC"/>
    <property type="match status" value="1"/>
</dbReference>
<dbReference type="PIRSF" id="PIRSF038471">
    <property type="entry name" value="MreC"/>
    <property type="match status" value="1"/>
</dbReference>
<dbReference type="KEGG" id="saux:SAI6T6_1011940"/>
<dbReference type="InterPro" id="IPR007221">
    <property type="entry name" value="MreC"/>
</dbReference>
<keyword evidence="6" id="KW-0175">Coiled coil</keyword>
<keyword evidence="3 5" id="KW-0133">Cell shape</keyword>
<protein>
    <recommendedName>
        <fullName evidence="2 5">Cell shape-determining protein MreC</fullName>
    </recommendedName>
    <alternativeName>
        <fullName evidence="4 5">Cell shape protein MreC</fullName>
    </alternativeName>
</protein>
<dbReference type="CDD" id="cd14686">
    <property type="entry name" value="bZIP"/>
    <property type="match status" value="1"/>
</dbReference>
<evidence type="ECO:0000256" key="3">
    <source>
        <dbReference type="ARBA" id="ARBA00022960"/>
    </source>
</evidence>
<keyword evidence="7" id="KW-0812">Transmembrane</keyword>
<gene>
    <name evidence="9" type="ORF">SAI7S6_1011980</name>
</gene>
<dbReference type="InterPro" id="IPR042175">
    <property type="entry name" value="Cell/Rod_MreC_2"/>
</dbReference>
<feature type="domain" description="Rod shape-determining protein MreC beta-barrel core" evidence="8">
    <location>
        <begin position="117"/>
        <end position="268"/>
    </location>
</feature>
<name>A0A7U7EYU1_STAAU</name>
<dbReference type="Proteomes" id="UP000032744">
    <property type="component" value="Chromosome"/>
</dbReference>
<evidence type="ECO:0000256" key="6">
    <source>
        <dbReference type="SAM" id="Coils"/>
    </source>
</evidence>
<feature type="transmembrane region" description="Helical" evidence="7">
    <location>
        <begin position="12"/>
        <end position="31"/>
    </location>
</feature>
<dbReference type="AlphaFoldDB" id="A0A7U7EYU1"/>
<dbReference type="KEGG" id="sauj:SAI2T2_1011980"/>
<dbReference type="KEGG" id="sauk:SAI3T3_1011960"/>
<dbReference type="FunFam" id="2.40.10.350:FF:000004">
    <property type="entry name" value="Cell shape-determining protein MreC"/>
    <property type="match status" value="1"/>
</dbReference>
<dbReference type="PANTHER" id="PTHR34138">
    <property type="entry name" value="CELL SHAPE-DETERMINING PROTEIN MREC"/>
    <property type="match status" value="1"/>
</dbReference>
<evidence type="ECO:0000259" key="8">
    <source>
        <dbReference type="Pfam" id="PF04085"/>
    </source>
</evidence>
<evidence type="ECO:0000313" key="9">
    <source>
        <dbReference type="EMBL" id="CCJ22944.1"/>
    </source>
</evidence>
<evidence type="ECO:0000256" key="7">
    <source>
        <dbReference type="SAM" id="Phobius"/>
    </source>
</evidence>
<keyword evidence="7" id="KW-0472">Membrane</keyword>
<keyword evidence="7" id="KW-1133">Transmembrane helix</keyword>
<evidence type="ECO:0000256" key="1">
    <source>
        <dbReference type="ARBA" id="ARBA00009369"/>
    </source>
</evidence>
<dbReference type="Gene3D" id="2.40.10.340">
    <property type="entry name" value="Rod shape-determining protein MreC, domain 1"/>
    <property type="match status" value="1"/>
</dbReference>
<dbReference type="GO" id="GO:0005886">
    <property type="term" value="C:plasma membrane"/>
    <property type="evidence" value="ECO:0007669"/>
    <property type="project" value="TreeGrafter"/>
</dbReference>
<comment type="similarity">
    <text evidence="1 5">Belongs to the MreC family.</text>
</comment>
<evidence type="ECO:0000313" key="10">
    <source>
        <dbReference type="Proteomes" id="UP000032744"/>
    </source>
</evidence>
<dbReference type="KEGG" id="sauw:SAI5S5_1011930"/>
<evidence type="ECO:0000256" key="4">
    <source>
        <dbReference type="ARBA" id="ARBA00032089"/>
    </source>
</evidence>
<dbReference type="KEGG" id="sauy:SAI8T7_1011970"/>
<dbReference type="Gene3D" id="2.40.10.350">
    <property type="entry name" value="Rod shape-determining protein MreC, domain 2"/>
    <property type="match status" value="1"/>
</dbReference>
<feature type="coiled-coil region" evidence="6">
    <location>
        <begin position="74"/>
        <end position="108"/>
    </location>
</feature>
<dbReference type="InterPro" id="IPR042177">
    <property type="entry name" value="Cell/Rod_1"/>
</dbReference>
<evidence type="ECO:0000256" key="2">
    <source>
        <dbReference type="ARBA" id="ARBA00013855"/>
    </source>
</evidence>
<sequence length="283" mass="31443">MFWVLKFFKNNKLIVVLCAIIVFIALIGLSIRSQSQSPPEQYIGDSVSFGQRVVSYPVNFVAGTIGDFFKKGDSKESKNKISQLESKNQQLEAENEKLKKELDLKDISKFDPISTTVLARNPDQWMNTIVIDKGSKSGITSNMAVMTSQGFVGRVTKVNKFSSQVDLISTNTRAGKLSVNIQHGSKNIFGLIDRYDEKNSELVISDINNRDNISKGDKVVTSGLADQLPSNLYIGEVTKVQNDQYGLAKEVRVKTGADLTDLSHVYVAKRDPKTIPDDESRDK</sequence>
<comment type="function">
    <text evidence="5">Involved in formation and maintenance of cell shape.</text>
</comment>
<dbReference type="KEGG" id="saut:SAI1T1_2011960"/>
<dbReference type="NCBIfam" id="TIGR00219">
    <property type="entry name" value="mreC"/>
    <property type="match status" value="1"/>
</dbReference>
<dbReference type="PANTHER" id="PTHR34138:SF1">
    <property type="entry name" value="CELL SHAPE-DETERMINING PROTEIN MREC"/>
    <property type="match status" value="1"/>
</dbReference>
<evidence type="ECO:0000256" key="5">
    <source>
        <dbReference type="PIRNR" id="PIRNR038471"/>
    </source>
</evidence>
<dbReference type="InterPro" id="IPR055342">
    <property type="entry name" value="MreC_beta-barrel_core"/>
</dbReference>
<dbReference type="EMBL" id="HE579071">
    <property type="protein sequence ID" value="CCJ22944.1"/>
    <property type="molecule type" value="Genomic_DNA"/>
</dbReference>
<reference evidence="9 10" key="1">
    <citation type="journal article" date="2012" name="PLoS ONE">
        <title>Short term evolution of a highly transmissible methicillin-resistant Staphylococcus aureus clone (ST228) in a tertiary care hospital.</title>
        <authorList>
            <person name="Vogel V."/>
            <person name="Falquet L."/>
            <person name="Calderon-Copete S.P."/>
            <person name="Basset P."/>
            <person name="Blanc D.S."/>
        </authorList>
    </citation>
    <scope>NUCLEOTIDE SEQUENCE [LARGE SCALE GENOMIC DNA]</scope>
    <source>
        <strain evidence="10">ST228/18412</strain>
    </source>
</reference>
<dbReference type="KEGG" id="sauv:SAI7S6_1011980"/>